<dbReference type="AlphaFoldDB" id="A0A951PBF9"/>
<feature type="domain" description="EAL" evidence="1">
    <location>
        <begin position="150"/>
        <end position="412"/>
    </location>
</feature>
<dbReference type="EMBL" id="JAHHHV010000067">
    <property type="protein sequence ID" value="MBW4466373.1"/>
    <property type="molecule type" value="Genomic_DNA"/>
</dbReference>
<gene>
    <name evidence="2" type="ORF">KME07_13190</name>
</gene>
<proteinExistence type="predicted"/>
<dbReference type="InterPro" id="IPR001633">
    <property type="entry name" value="EAL_dom"/>
</dbReference>
<dbReference type="Pfam" id="PF00563">
    <property type="entry name" value="EAL"/>
    <property type="match status" value="1"/>
</dbReference>
<sequence length="416" mass="47345">MNQNFTAPDFIDVDLPEFLQLLPGILWELEVMDGEPGHFTRRYGEFDPALHQIVLVGQQISEALPRGHAILANLRRGIQSKQPFSYIEGTRTGRFYHNRCRPVFDELGQVVRIVGMSIDMTESLEDCMSQLSRARWQSEQASASPTQLAANRSLADLDLASVDLSQSCYMVYQPIVDLRQTNSTNLPISGAEALIRLKINDTDILPSDFLPYLELVGRSAELSQWIIPQTCRDIRQVVQKQPDFFVAMNLRVPDLLLPNLVQLLQESITENQLQGKNLHLEIVETVGLLSAEQYATVEQVLYQIRILGIRIGVDDFGTQNSNFDRLRFLVVDDFMKIDRSFMPQEYSGCETSVCMAMSWISKTFQLRLIAEGIEELAQLMLMRAIGCDYGQGYYFHRPMLLEDLKALITKAELQNE</sequence>
<dbReference type="InterPro" id="IPR050706">
    <property type="entry name" value="Cyclic-di-GMP_PDE-like"/>
</dbReference>
<reference evidence="2" key="2">
    <citation type="journal article" date="2022" name="Microbiol. Resour. Announc.">
        <title>Metagenome Sequencing to Explore Phylogenomics of Terrestrial Cyanobacteria.</title>
        <authorList>
            <person name="Ward R.D."/>
            <person name="Stajich J.E."/>
            <person name="Johansen J.R."/>
            <person name="Huntemann M."/>
            <person name="Clum A."/>
            <person name="Foster B."/>
            <person name="Foster B."/>
            <person name="Roux S."/>
            <person name="Palaniappan K."/>
            <person name="Varghese N."/>
            <person name="Mukherjee S."/>
            <person name="Reddy T.B.K."/>
            <person name="Daum C."/>
            <person name="Copeland A."/>
            <person name="Chen I.A."/>
            <person name="Ivanova N.N."/>
            <person name="Kyrpides N.C."/>
            <person name="Shapiro N."/>
            <person name="Eloe-Fadrosh E.A."/>
            <person name="Pietrasiak N."/>
        </authorList>
    </citation>
    <scope>NUCLEOTIDE SEQUENCE</scope>
    <source>
        <strain evidence="2">GSE-TBD4-15B</strain>
    </source>
</reference>
<evidence type="ECO:0000313" key="3">
    <source>
        <dbReference type="Proteomes" id="UP000707356"/>
    </source>
</evidence>
<dbReference type="SUPFAM" id="SSF141868">
    <property type="entry name" value="EAL domain-like"/>
    <property type="match status" value="1"/>
</dbReference>
<evidence type="ECO:0000259" key="1">
    <source>
        <dbReference type="PROSITE" id="PS50883"/>
    </source>
</evidence>
<dbReference type="Gene3D" id="3.20.20.450">
    <property type="entry name" value="EAL domain"/>
    <property type="match status" value="1"/>
</dbReference>
<dbReference type="GO" id="GO:0071111">
    <property type="term" value="F:cyclic-guanylate-specific phosphodiesterase activity"/>
    <property type="evidence" value="ECO:0007669"/>
    <property type="project" value="InterPro"/>
</dbReference>
<dbReference type="PANTHER" id="PTHR33121:SF70">
    <property type="entry name" value="SIGNALING PROTEIN YKOW"/>
    <property type="match status" value="1"/>
</dbReference>
<organism evidence="2 3">
    <name type="scientific">Pegethrix bostrychoides GSE-TBD4-15B</name>
    <dbReference type="NCBI Taxonomy" id="2839662"/>
    <lineage>
        <taxon>Bacteria</taxon>
        <taxon>Bacillati</taxon>
        <taxon>Cyanobacteriota</taxon>
        <taxon>Cyanophyceae</taxon>
        <taxon>Oculatellales</taxon>
        <taxon>Oculatellaceae</taxon>
        <taxon>Pegethrix</taxon>
    </lineage>
</organism>
<dbReference type="Proteomes" id="UP000707356">
    <property type="component" value="Unassembled WGS sequence"/>
</dbReference>
<protein>
    <submittedName>
        <fullName evidence="2">EAL domain-containing protein</fullName>
    </submittedName>
</protein>
<comment type="caution">
    <text evidence="2">The sequence shown here is derived from an EMBL/GenBank/DDBJ whole genome shotgun (WGS) entry which is preliminary data.</text>
</comment>
<reference evidence="2" key="1">
    <citation type="submission" date="2021-05" db="EMBL/GenBank/DDBJ databases">
        <authorList>
            <person name="Pietrasiak N."/>
            <person name="Ward R."/>
            <person name="Stajich J.E."/>
            <person name="Kurbessoian T."/>
        </authorList>
    </citation>
    <scope>NUCLEOTIDE SEQUENCE</scope>
    <source>
        <strain evidence="2">GSE-TBD4-15B</strain>
    </source>
</reference>
<dbReference type="CDD" id="cd01948">
    <property type="entry name" value="EAL"/>
    <property type="match status" value="1"/>
</dbReference>
<dbReference type="InterPro" id="IPR035919">
    <property type="entry name" value="EAL_sf"/>
</dbReference>
<accession>A0A951PBF9</accession>
<dbReference type="PROSITE" id="PS50883">
    <property type="entry name" value="EAL"/>
    <property type="match status" value="1"/>
</dbReference>
<dbReference type="SMART" id="SM00052">
    <property type="entry name" value="EAL"/>
    <property type="match status" value="1"/>
</dbReference>
<dbReference type="PANTHER" id="PTHR33121">
    <property type="entry name" value="CYCLIC DI-GMP PHOSPHODIESTERASE PDEF"/>
    <property type="match status" value="1"/>
</dbReference>
<evidence type="ECO:0000313" key="2">
    <source>
        <dbReference type="EMBL" id="MBW4466373.1"/>
    </source>
</evidence>
<dbReference type="Gene3D" id="3.30.450.20">
    <property type="entry name" value="PAS domain"/>
    <property type="match status" value="1"/>
</dbReference>
<name>A0A951PBF9_9CYAN</name>